<dbReference type="PANTHER" id="PTHR11362">
    <property type="entry name" value="PHOSPHATIDYLETHANOLAMINE-BINDING PROTEIN"/>
    <property type="match status" value="1"/>
</dbReference>
<evidence type="ECO:0000313" key="1">
    <source>
        <dbReference type="EMBL" id="KAJ8952507.1"/>
    </source>
</evidence>
<organism evidence="1 2">
    <name type="scientific">Aromia moschata</name>
    <dbReference type="NCBI Taxonomy" id="1265417"/>
    <lineage>
        <taxon>Eukaryota</taxon>
        <taxon>Metazoa</taxon>
        <taxon>Ecdysozoa</taxon>
        <taxon>Arthropoda</taxon>
        <taxon>Hexapoda</taxon>
        <taxon>Insecta</taxon>
        <taxon>Pterygota</taxon>
        <taxon>Neoptera</taxon>
        <taxon>Endopterygota</taxon>
        <taxon>Coleoptera</taxon>
        <taxon>Polyphaga</taxon>
        <taxon>Cucujiformia</taxon>
        <taxon>Chrysomeloidea</taxon>
        <taxon>Cerambycidae</taxon>
        <taxon>Cerambycinae</taxon>
        <taxon>Callichromatini</taxon>
        <taxon>Aromia</taxon>
    </lineage>
</organism>
<dbReference type="CDD" id="cd00866">
    <property type="entry name" value="PEBP_euk"/>
    <property type="match status" value="1"/>
</dbReference>
<evidence type="ECO:0008006" key="3">
    <source>
        <dbReference type="Google" id="ProtNLM"/>
    </source>
</evidence>
<dbReference type="Pfam" id="PF01161">
    <property type="entry name" value="PBP"/>
    <property type="match status" value="1"/>
</dbReference>
<dbReference type="Gene3D" id="3.90.280.10">
    <property type="entry name" value="PEBP-like"/>
    <property type="match status" value="1"/>
</dbReference>
<dbReference type="EMBL" id="JAPWTK010000068">
    <property type="protein sequence ID" value="KAJ8952507.1"/>
    <property type="molecule type" value="Genomic_DNA"/>
</dbReference>
<keyword evidence="2" id="KW-1185">Reference proteome</keyword>
<reference evidence="1" key="1">
    <citation type="journal article" date="2023" name="Insect Mol. Biol.">
        <title>Genome sequencing provides insights into the evolution of gene families encoding plant cell wall-degrading enzymes in longhorned beetles.</title>
        <authorList>
            <person name="Shin N.R."/>
            <person name="Okamura Y."/>
            <person name="Kirsch R."/>
            <person name="Pauchet Y."/>
        </authorList>
    </citation>
    <scope>NUCLEOTIDE SEQUENCE</scope>
    <source>
        <strain evidence="1">AMC_N1</strain>
    </source>
</reference>
<dbReference type="AlphaFoldDB" id="A0AAV8YLS1"/>
<name>A0AAV8YLS1_9CUCU</name>
<dbReference type="SUPFAM" id="SSF49777">
    <property type="entry name" value="PEBP-like"/>
    <property type="match status" value="1"/>
</dbReference>
<dbReference type="Proteomes" id="UP001162162">
    <property type="component" value="Unassembled WGS sequence"/>
</dbReference>
<accession>A0AAV8YLS1</accession>
<protein>
    <recommendedName>
        <fullName evidence="3">Phosphatidylethanolamine-binding protein</fullName>
    </recommendedName>
</protein>
<dbReference type="InterPro" id="IPR036610">
    <property type="entry name" value="PEBP-like_sf"/>
</dbReference>
<dbReference type="InterPro" id="IPR008914">
    <property type="entry name" value="PEBP"/>
</dbReference>
<proteinExistence type="predicted"/>
<gene>
    <name evidence="1" type="ORF">NQ318_003303</name>
</gene>
<comment type="caution">
    <text evidence="1">The sequence shown here is derived from an EMBL/GenBank/DDBJ whole genome shotgun (WGS) entry which is preliminary data.</text>
</comment>
<sequence length="181" mass="20356">MNKSWTAKKVVPEVIAEVPSSKLEVKYPEVAVNEGNVLKPVQVKSPPQVSWKYDENSLYTLCMTDPDAPSRIKPTAREWHHWLVVNIPETSVSKGEILSEYIGAGPPKGSGLHRYVLVVYKQPGKITCDEERLTNKSGKGRAKFSIKKFAEKYNLGQPVAGNFFEAEFDDYVLKLYKQLGN</sequence>
<evidence type="ECO:0000313" key="2">
    <source>
        <dbReference type="Proteomes" id="UP001162162"/>
    </source>
</evidence>
<dbReference type="PANTHER" id="PTHR11362:SF82">
    <property type="entry name" value="PHOSPHATIDYLETHANOLAMINE-BINDING PROTEIN 4"/>
    <property type="match status" value="1"/>
</dbReference>
<dbReference type="InterPro" id="IPR035810">
    <property type="entry name" value="PEBP_euk"/>
</dbReference>